<keyword evidence="1" id="KW-1133">Transmembrane helix</keyword>
<dbReference type="Gramene" id="OBART07G02610.1">
    <property type="protein sequence ID" value="OBART07G02610.1"/>
    <property type="gene ID" value="OBART07G02610"/>
</dbReference>
<evidence type="ECO:0000313" key="3">
    <source>
        <dbReference type="EnsemblPlants" id="OBART07G02610.1"/>
    </source>
</evidence>
<protein>
    <recommendedName>
        <fullName evidence="5">CASP-like protein</fullName>
    </recommendedName>
</protein>
<evidence type="ECO:0008006" key="5">
    <source>
        <dbReference type="Google" id="ProtNLM"/>
    </source>
</evidence>
<dbReference type="Proteomes" id="UP000026960">
    <property type="component" value="Chromosome 7"/>
</dbReference>
<feature type="transmembrane region" description="Helical" evidence="1">
    <location>
        <begin position="50"/>
        <end position="69"/>
    </location>
</feature>
<dbReference type="HOGENOM" id="CLU_1780271_0_0_1"/>
<dbReference type="AlphaFoldDB" id="A0A0D3GM52"/>
<feature type="signal peptide" evidence="2">
    <location>
        <begin position="1"/>
        <end position="26"/>
    </location>
</feature>
<proteinExistence type="predicted"/>
<reference evidence="3" key="1">
    <citation type="journal article" date="2009" name="Rice">
        <title>De Novo Next Generation Sequencing of Plant Genomes.</title>
        <authorList>
            <person name="Rounsley S."/>
            <person name="Marri P.R."/>
            <person name="Yu Y."/>
            <person name="He R."/>
            <person name="Sisneros N."/>
            <person name="Goicoechea J.L."/>
            <person name="Lee S.J."/>
            <person name="Angelova A."/>
            <person name="Kudrna D."/>
            <person name="Luo M."/>
            <person name="Affourtit J."/>
            <person name="Desany B."/>
            <person name="Knight J."/>
            <person name="Niazi F."/>
            <person name="Egholm M."/>
            <person name="Wing R.A."/>
        </authorList>
    </citation>
    <scope>NUCLEOTIDE SEQUENCE [LARGE SCALE GENOMIC DNA]</scope>
    <source>
        <strain evidence="3">cv. IRGC 105608</strain>
    </source>
</reference>
<name>A0A0D3GM52_9ORYZ</name>
<evidence type="ECO:0000313" key="4">
    <source>
        <dbReference type="Proteomes" id="UP000026960"/>
    </source>
</evidence>
<dbReference type="EnsemblPlants" id="OBART07G02610.1">
    <property type="protein sequence ID" value="OBART07G02610.1"/>
    <property type="gene ID" value="OBART07G02610"/>
</dbReference>
<feature type="chain" id="PRO_5002262735" description="CASP-like protein" evidence="2">
    <location>
        <begin position="27"/>
        <end position="146"/>
    </location>
</feature>
<organism evidence="3">
    <name type="scientific">Oryza barthii</name>
    <dbReference type="NCBI Taxonomy" id="65489"/>
    <lineage>
        <taxon>Eukaryota</taxon>
        <taxon>Viridiplantae</taxon>
        <taxon>Streptophyta</taxon>
        <taxon>Embryophyta</taxon>
        <taxon>Tracheophyta</taxon>
        <taxon>Spermatophyta</taxon>
        <taxon>Magnoliopsida</taxon>
        <taxon>Liliopsida</taxon>
        <taxon>Poales</taxon>
        <taxon>Poaceae</taxon>
        <taxon>BOP clade</taxon>
        <taxon>Oryzoideae</taxon>
        <taxon>Oryzeae</taxon>
        <taxon>Oryzinae</taxon>
        <taxon>Oryza</taxon>
    </lineage>
</organism>
<sequence>MASNSVLFATVLAMAVVLTGSSSCQAARLLADATPPAVPALYMECAAITMASTSGLLATVLAMAVLLAGSSRSCQAARHLADATPPAAVPVPAMPAVPNAALPPMPAVPKVTLPPMPSMPAVPKVTLPPMPSVPMPVLTIAKLASH</sequence>
<keyword evidence="1" id="KW-0472">Membrane</keyword>
<evidence type="ECO:0000256" key="2">
    <source>
        <dbReference type="SAM" id="SignalP"/>
    </source>
</evidence>
<keyword evidence="4" id="KW-1185">Reference proteome</keyword>
<reference evidence="3" key="2">
    <citation type="submission" date="2015-03" db="UniProtKB">
        <authorList>
            <consortium name="EnsemblPlants"/>
        </authorList>
    </citation>
    <scope>IDENTIFICATION</scope>
</reference>
<keyword evidence="2" id="KW-0732">Signal</keyword>
<keyword evidence="1" id="KW-0812">Transmembrane</keyword>
<evidence type="ECO:0000256" key="1">
    <source>
        <dbReference type="SAM" id="Phobius"/>
    </source>
</evidence>
<accession>A0A0D3GM52</accession>